<dbReference type="PANTHER" id="PTHR45725">
    <property type="entry name" value="FORMIN HOMOLOGY 2 FAMILY MEMBER"/>
    <property type="match status" value="1"/>
</dbReference>
<dbReference type="SMART" id="SM00501">
    <property type="entry name" value="BRIGHT"/>
    <property type="match status" value="1"/>
</dbReference>
<dbReference type="GO" id="GO:0003677">
    <property type="term" value="F:DNA binding"/>
    <property type="evidence" value="ECO:0007669"/>
    <property type="project" value="InterPro"/>
</dbReference>
<dbReference type="GO" id="GO:0006357">
    <property type="term" value="P:regulation of transcription by RNA polymerase II"/>
    <property type="evidence" value="ECO:0007669"/>
    <property type="project" value="InterPro"/>
</dbReference>
<feature type="compositionally biased region" description="Low complexity" evidence="1">
    <location>
        <begin position="886"/>
        <end position="896"/>
    </location>
</feature>
<dbReference type="OrthoDB" id="1938591at2759"/>
<feature type="region of interest" description="Disordered" evidence="1">
    <location>
        <begin position="297"/>
        <end position="382"/>
    </location>
</feature>
<evidence type="ECO:0000313" key="3">
    <source>
        <dbReference type="EMBL" id="OAX36237.1"/>
    </source>
</evidence>
<feature type="compositionally biased region" description="Polar residues" evidence="1">
    <location>
        <begin position="20"/>
        <end position="38"/>
    </location>
</feature>
<feature type="compositionally biased region" description="Low complexity" evidence="1">
    <location>
        <begin position="52"/>
        <end position="72"/>
    </location>
</feature>
<sequence>MVSGLPNPEQHGRMWTLQNNYRGQPSADSNSTQMNTQMADLARNQALSHGHSSQPQIVQQIQQQYGLSSAQQRVSASNPSFHDPQSSNPPPSNIPPNFSSIPMNTPQMKAGNPMQALTSRPLHLMDRPSNQQNQHQPQTAMALARMQQQMGAQQSSSQSTPADMFSASNMANVDAMHGSPHLAPQPLGPQMGHPNMMPGRAASAPKIPTLPELMQRREYLQSAITNMEQGIQGVLAQSRGFPEESWLSKLDKMRTELHSRKTLFIRVNQAIQQLTSNNNGMFGGNLAHLNAMTASAGRPGVMQGGGASQQPWPQSSNSPSNFGMNPGASGPPQIPTPGQTHPMNQQLSGQGGQMSQRPGGVPPRSGPTPQQLQTGIPGMMQQNMGPQFSLPSNGQIANRFVGLSTLGVTALDKPRFEAMYTSYCKTHNVEPNLHVVLADNRTVDLHSLHVQVFREGGAQSVTHRDLWAVVGGRMGLVQFPGTDTEPAKSGPGIAQQLAHVYKEHLQPFETAYVLNVRSRLPQKNALPQNGTPGGASGSTGEMPHTVTRIPLPPHVMANAVRFVHMSVAEMRANGLPEQMIVAVDRFRPEIIRWQQNRIMAAKANQQMTNPEVSGEQPGMPSAPQGVFPNQVSTAGPSMIPASHGQPSMMPNGMQPPQMTEMKPATQSGPILPTQEQLTHAMAVIQNTKQVFSTRLLAMQPHVLADDQRMEYNQLLEQVYKMTREIEGKLPMYYIILRSDDVIRKLVAIVLTVAHQRNRCSNGSPQYIIGLHTLKSMYMQVQKANEEFEQRFQMMKAAVGSQQMGGPHINRPPPHTAPNVPPPAQHTSPQTLQLPQIGPPISRHPSTNQSHPSPHPSANMSQPSSHPPPPQPMVKKPPTRVPPSPSVPAATATVKVPSPTPPPASTAPTPVTAASPQTPKSPKSKQPSKVKNGQRTPKPPTASPSEHSPTFTPGVKRPADEDVSTLPTAGPSTQPESFGAPSPKKVKTEDWEEEPSEAFVNRHQEVDNIKTEEETIAFLDRMKELVAISASTDAGVYDDITHTLERILQGASQDPTNIATPAFASSIGPPLSELSPPAGPPNDAFSEFHEFIDFSSFTTLEDEEETKAPTPDLVSSSSTNPSPQSNPDADQSHQGASSPDKTKVEEPRESNHLDLLHMGAFKEIDGGESAYYQPPDWKWEGPMTTLDPAWAIYQTS</sequence>
<feature type="compositionally biased region" description="Low complexity" evidence="1">
    <location>
        <begin position="905"/>
        <end position="920"/>
    </location>
</feature>
<proteinExistence type="predicted"/>
<dbReference type="AlphaFoldDB" id="A0A1B7MUL0"/>
<dbReference type="InParanoid" id="A0A1B7MUL0"/>
<feature type="domain" description="ARID" evidence="2">
    <location>
        <begin position="410"/>
        <end position="513"/>
    </location>
</feature>
<feature type="compositionally biased region" description="Polar residues" evidence="1">
    <location>
        <begin position="128"/>
        <end position="137"/>
    </location>
</feature>
<dbReference type="STRING" id="1314800.A0A1B7MUL0"/>
<dbReference type="InterPro" id="IPR001606">
    <property type="entry name" value="ARID_dom"/>
</dbReference>
<accession>A0A1B7MUL0</accession>
<dbReference type="EMBL" id="KV448432">
    <property type="protein sequence ID" value="OAX36237.1"/>
    <property type="molecule type" value="Genomic_DNA"/>
</dbReference>
<feature type="compositionally biased region" description="Low complexity" evidence="1">
    <location>
        <begin position="138"/>
        <end position="159"/>
    </location>
</feature>
<evidence type="ECO:0000259" key="2">
    <source>
        <dbReference type="PROSITE" id="PS51011"/>
    </source>
</evidence>
<dbReference type="PROSITE" id="PS51011">
    <property type="entry name" value="ARID"/>
    <property type="match status" value="1"/>
</dbReference>
<dbReference type="PRINTS" id="PR01217">
    <property type="entry name" value="PRICHEXTENSN"/>
</dbReference>
<name>A0A1B7MUL0_9AGAM</name>
<feature type="compositionally biased region" description="Polar residues" evidence="1">
    <location>
        <begin position="824"/>
        <end position="833"/>
    </location>
</feature>
<feature type="compositionally biased region" description="Low complexity" evidence="1">
    <location>
        <begin position="308"/>
        <end position="321"/>
    </location>
</feature>
<feature type="compositionally biased region" description="Basic and acidic residues" evidence="1">
    <location>
        <begin position="1139"/>
        <end position="1158"/>
    </location>
</feature>
<dbReference type="PANTHER" id="PTHR45725:SF1">
    <property type="entry name" value="DISHEVELLED ASSOCIATED ACTIVATOR OF MORPHOGENESIS, ISOFORM D"/>
    <property type="match status" value="1"/>
</dbReference>
<feature type="region of interest" description="Disordered" evidence="1">
    <location>
        <begin position="125"/>
        <end position="198"/>
    </location>
</feature>
<dbReference type="SMART" id="SM01014">
    <property type="entry name" value="ARID"/>
    <property type="match status" value="1"/>
</dbReference>
<feature type="compositionally biased region" description="Pro residues" evidence="1">
    <location>
        <begin position="809"/>
        <end position="823"/>
    </location>
</feature>
<dbReference type="Pfam" id="PF05397">
    <property type="entry name" value="Med15_fungi"/>
    <property type="match status" value="1"/>
</dbReference>
<dbReference type="CDD" id="cd16100">
    <property type="entry name" value="ARID"/>
    <property type="match status" value="1"/>
</dbReference>
<dbReference type="InterPro" id="IPR008626">
    <property type="entry name" value="Mediator_Med15_fun"/>
</dbReference>
<organism evidence="3 4">
    <name type="scientific">Rhizopogon vinicolor AM-OR11-026</name>
    <dbReference type="NCBI Taxonomy" id="1314800"/>
    <lineage>
        <taxon>Eukaryota</taxon>
        <taxon>Fungi</taxon>
        <taxon>Dikarya</taxon>
        <taxon>Basidiomycota</taxon>
        <taxon>Agaricomycotina</taxon>
        <taxon>Agaricomycetes</taxon>
        <taxon>Agaricomycetidae</taxon>
        <taxon>Boletales</taxon>
        <taxon>Suillineae</taxon>
        <taxon>Rhizopogonaceae</taxon>
        <taxon>Rhizopogon</taxon>
    </lineage>
</organism>
<feature type="compositionally biased region" description="Polar residues" evidence="1">
    <location>
        <begin position="964"/>
        <end position="975"/>
    </location>
</feature>
<gene>
    <name evidence="3" type="ORF">K503DRAFT_721732</name>
</gene>
<dbReference type="GO" id="GO:0016592">
    <property type="term" value="C:mediator complex"/>
    <property type="evidence" value="ECO:0007669"/>
    <property type="project" value="InterPro"/>
</dbReference>
<feature type="compositionally biased region" description="Polar residues" evidence="1">
    <location>
        <begin position="843"/>
        <end position="858"/>
    </location>
</feature>
<feature type="compositionally biased region" description="Polar residues" evidence="1">
    <location>
        <begin position="1127"/>
        <end position="1138"/>
    </location>
</feature>
<dbReference type="InterPro" id="IPR036431">
    <property type="entry name" value="ARID_dom_sf"/>
</dbReference>
<keyword evidence="4" id="KW-1185">Reference proteome</keyword>
<feature type="region of interest" description="Disordered" evidence="1">
    <location>
        <begin position="1058"/>
        <end position="1158"/>
    </location>
</feature>
<feature type="region of interest" description="Disordered" evidence="1">
    <location>
        <begin position="20"/>
        <end position="113"/>
    </location>
</feature>
<dbReference type="Proteomes" id="UP000092154">
    <property type="component" value="Unassembled WGS sequence"/>
</dbReference>
<dbReference type="InterPro" id="IPR051425">
    <property type="entry name" value="Formin_Homology"/>
</dbReference>
<dbReference type="Gene3D" id="1.10.150.60">
    <property type="entry name" value="ARID DNA-binding domain"/>
    <property type="match status" value="1"/>
</dbReference>
<reference evidence="3 4" key="1">
    <citation type="submission" date="2016-06" db="EMBL/GenBank/DDBJ databases">
        <title>Comparative genomics of the ectomycorrhizal sister species Rhizopogon vinicolor and Rhizopogon vesiculosus (Basidiomycota: Boletales) reveals a divergence of the mating type B locus.</title>
        <authorList>
            <consortium name="DOE Joint Genome Institute"/>
            <person name="Mujic A.B."/>
            <person name="Kuo A."/>
            <person name="Tritt A."/>
            <person name="Lipzen A."/>
            <person name="Chen C."/>
            <person name="Johnson J."/>
            <person name="Sharma A."/>
            <person name="Barry K."/>
            <person name="Grigoriev I.V."/>
            <person name="Spatafora J.W."/>
        </authorList>
    </citation>
    <scope>NUCLEOTIDE SEQUENCE [LARGE SCALE GENOMIC DNA]</scope>
    <source>
        <strain evidence="3 4">AM-OR11-026</strain>
    </source>
</reference>
<dbReference type="GO" id="GO:0003712">
    <property type="term" value="F:transcription coregulator activity"/>
    <property type="evidence" value="ECO:0007669"/>
    <property type="project" value="InterPro"/>
</dbReference>
<feature type="region of interest" description="Disordered" evidence="1">
    <location>
        <begin position="798"/>
        <end position="998"/>
    </location>
</feature>
<evidence type="ECO:0000313" key="4">
    <source>
        <dbReference type="Proteomes" id="UP000092154"/>
    </source>
</evidence>
<protein>
    <recommendedName>
        <fullName evidence="2">ARID domain-containing protein</fullName>
    </recommendedName>
</protein>
<feature type="compositionally biased region" description="Low complexity" evidence="1">
    <location>
        <begin position="345"/>
        <end position="356"/>
    </location>
</feature>
<feature type="compositionally biased region" description="Polar residues" evidence="1">
    <location>
        <begin position="367"/>
        <end position="382"/>
    </location>
</feature>
<evidence type="ECO:0000256" key="1">
    <source>
        <dbReference type="SAM" id="MobiDB-lite"/>
    </source>
</evidence>
<feature type="compositionally biased region" description="Low complexity" evidence="1">
    <location>
        <begin position="1114"/>
        <end position="1126"/>
    </location>
</feature>
<dbReference type="Pfam" id="PF01388">
    <property type="entry name" value="ARID"/>
    <property type="match status" value="1"/>
</dbReference>
<dbReference type="SUPFAM" id="SSF46774">
    <property type="entry name" value="ARID-like"/>
    <property type="match status" value="1"/>
</dbReference>